<evidence type="ECO:0000313" key="3">
    <source>
        <dbReference type="Proteomes" id="UP000640786"/>
    </source>
</evidence>
<feature type="transmembrane region" description="Helical" evidence="1">
    <location>
        <begin position="18"/>
        <end position="37"/>
    </location>
</feature>
<keyword evidence="1" id="KW-0472">Membrane</keyword>
<dbReference type="Proteomes" id="UP000640786">
    <property type="component" value="Unassembled WGS sequence"/>
</dbReference>
<organism evidence="2 3">
    <name type="scientific">Psychrobacillus faecigallinarum</name>
    <dbReference type="NCBI Taxonomy" id="2762235"/>
    <lineage>
        <taxon>Bacteria</taxon>
        <taxon>Bacillati</taxon>
        <taxon>Bacillota</taxon>
        <taxon>Bacilli</taxon>
        <taxon>Bacillales</taxon>
        <taxon>Bacillaceae</taxon>
        <taxon>Psychrobacillus</taxon>
    </lineage>
</organism>
<reference evidence="2 3" key="1">
    <citation type="submission" date="2020-08" db="EMBL/GenBank/DDBJ databases">
        <title>A Genomic Blueprint of the Chicken Gut Microbiome.</title>
        <authorList>
            <person name="Gilroy R."/>
            <person name="Ravi A."/>
            <person name="Getino M."/>
            <person name="Pursley I."/>
            <person name="Horton D.L."/>
            <person name="Alikhan N.-F."/>
            <person name="Baker D."/>
            <person name="Gharbi K."/>
            <person name="Hall N."/>
            <person name="Watson M."/>
            <person name="Adriaenssens E.M."/>
            <person name="Foster-Nyarko E."/>
            <person name="Jarju S."/>
            <person name="Secka A."/>
            <person name="Antonio M."/>
            <person name="Oren A."/>
            <person name="Chaudhuri R."/>
            <person name="La Ragione R.M."/>
            <person name="Hildebrand F."/>
            <person name="Pallen M.J."/>
        </authorList>
    </citation>
    <scope>NUCLEOTIDE SEQUENCE [LARGE SCALE GENOMIC DNA]</scope>
    <source>
        <strain evidence="2 3">Sa2BUA9</strain>
    </source>
</reference>
<protein>
    <submittedName>
        <fullName evidence="2">DUF3267 domain-containing protein</fullName>
    </submittedName>
</protein>
<dbReference type="RefSeq" id="WP_144541776.1">
    <property type="nucleotide sequence ID" value="NZ_JACSQO010000009.1"/>
</dbReference>
<dbReference type="EMBL" id="JACSQO010000009">
    <property type="protein sequence ID" value="MBD7945552.1"/>
    <property type="molecule type" value="Genomic_DNA"/>
</dbReference>
<name>A0ABR8RD19_9BACI</name>
<keyword evidence="1" id="KW-0812">Transmembrane</keyword>
<evidence type="ECO:0000313" key="2">
    <source>
        <dbReference type="EMBL" id="MBD7945552.1"/>
    </source>
</evidence>
<sequence>MHCWKTINVKKQYGMERLFLLSSIMVIAVFSIAYALLGIINDSHKSDDFFWLFAIGVLMVYPLHKIIHFIPLFTIRNNIKVTVKRRYGILPIVSIRVCDPINKNRFLFSLIAPFIFINSAILIGALLAPTFAHYFTMLFAYHCGMCFIDLIYVKNLSKSPKSAFIEETDAGYQILVAVSNY</sequence>
<gene>
    <name evidence="2" type="ORF">H9650_15685</name>
</gene>
<keyword evidence="3" id="KW-1185">Reference proteome</keyword>
<accession>A0ABR8RD19</accession>
<proteinExistence type="predicted"/>
<dbReference type="InterPro" id="IPR021683">
    <property type="entry name" value="DUF3267"/>
</dbReference>
<keyword evidence="1" id="KW-1133">Transmembrane helix</keyword>
<comment type="caution">
    <text evidence="2">The sequence shown here is derived from an EMBL/GenBank/DDBJ whole genome shotgun (WGS) entry which is preliminary data.</text>
</comment>
<dbReference type="Pfam" id="PF11667">
    <property type="entry name" value="DUF3267"/>
    <property type="match status" value="1"/>
</dbReference>
<feature type="transmembrane region" description="Helical" evidence="1">
    <location>
        <begin position="49"/>
        <end position="75"/>
    </location>
</feature>
<feature type="transmembrane region" description="Helical" evidence="1">
    <location>
        <begin position="106"/>
        <end position="128"/>
    </location>
</feature>
<feature type="transmembrane region" description="Helical" evidence="1">
    <location>
        <begin position="134"/>
        <end position="153"/>
    </location>
</feature>
<evidence type="ECO:0000256" key="1">
    <source>
        <dbReference type="SAM" id="Phobius"/>
    </source>
</evidence>